<feature type="region of interest" description="Disordered" evidence="4">
    <location>
        <begin position="293"/>
        <end position="312"/>
    </location>
</feature>
<dbReference type="EMBL" id="RBZU01000004">
    <property type="protein sequence ID" value="RKP55665.1"/>
    <property type="molecule type" value="Genomic_DNA"/>
</dbReference>
<dbReference type="GO" id="GO:0003677">
    <property type="term" value="F:DNA binding"/>
    <property type="evidence" value="ECO:0007669"/>
    <property type="project" value="UniProtKB-KW"/>
</dbReference>
<evidence type="ECO:0000256" key="3">
    <source>
        <dbReference type="ARBA" id="ARBA00023163"/>
    </source>
</evidence>
<proteinExistence type="predicted"/>
<keyword evidence="2" id="KW-0238">DNA-binding</keyword>
<evidence type="ECO:0000259" key="5">
    <source>
        <dbReference type="PROSITE" id="PS50995"/>
    </source>
</evidence>
<feature type="compositionally biased region" description="Basic and acidic residues" evidence="4">
    <location>
        <begin position="303"/>
        <end position="312"/>
    </location>
</feature>
<name>A0A494XYJ4_9BURK</name>
<dbReference type="PANTHER" id="PTHR33164">
    <property type="entry name" value="TRANSCRIPTIONAL REGULATOR, MARR FAMILY"/>
    <property type="match status" value="1"/>
</dbReference>
<dbReference type="Proteomes" id="UP000270342">
    <property type="component" value="Unassembled WGS sequence"/>
</dbReference>
<dbReference type="InterPro" id="IPR000835">
    <property type="entry name" value="HTH_MarR-typ"/>
</dbReference>
<keyword evidence="7" id="KW-1185">Reference proteome</keyword>
<accession>A0A494XYJ4</accession>
<feature type="region of interest" description="Disordered" evidence="4">
    <location>
        <begin position="1"/>
        <end position="25"/>
    </location>
</feature>
<dbReference type="AlphaFoldDB" id="A0A494XYJ4"/>
<sequence length="312" mass="34760">MPGCSTRADCRGGRRRSRRRRSNTRTCDFSRAISRPIACASWVNSRVEGRSRDSGNGSNKSMSRCGPCAGLPRDARPASSTDSVSARPDSTRIPPRSAECHLLHAVRRREATTACRRVSKDGASVPICRDGDASSYHTARHLLRHSMKRALENRLGFLIGDIARRYGVIYDRRAKQEIELTRAQCRLIVYLSAYGELRQTDLAMFADVSPMTVARMVDRMETAGWVRRQTDPADRRAFRVSITDKADDRLDAALLLGDDLTSKMTEGFSQDEVDTLLSMLKRMRVNLASFNEARGGASGEDDATQRADADDR</sequence>
<protein>
    <submittedName>
        <fullName evidence="6">MarR family transcriptional regulator</fullName>
    </submittedName>
</protein>
<keyword evidence="3" id="KW-0804">Transcription</keyword>
<dbReference type="PANTHER" id="PTHR33164:SF64">
    <property type="entry name" value="TRANSCRIPTIONAL REGULATOR SLYA"/>
    <property type="match status" value="1"/>
</dbReference>
<gene>
    <name evidence="6" type="ORF">D7S86_10550</name>
</gene>
<dbReference type="InterPro" id="IPR036388">
    <property type="entry name" value="WH-like_DNA-bd_sf"/>
</dbReference>
<evidence type="ECO:0000313" key="7">
    <source>
        <dbReference type="Proteomes" id="UP000270342"/>
    </source>
</evidence>
<evidence type="ECO:0000256" key="4">
    <source>
        <dbReference type="SAM" id="MobiDB-lite"/>
    </source>
</evidence>
<comment type="caution">
    <text evidence="6">The sequence shown here is derived from an EMBL/GenBank/DDBJ whole genome shotgun (WGS) entry which is preliminary data.</text>
</comment>
<reference evidence="6 7" key="1">
    <citation type="submission" date="2018-10" db="EMBL/GenBank/DDBJ databases">
        <title>Robbsia sp. DHC34, isolated from soil.</title>
        <authorList>
            <person name="Gao Z.-H."/>
            <person name="Qiu L.-H."/>
        </authorList>
    </citation>
    <scope>NUCLEOTIDE SEQUENCE [LARGE SCALE GENOMIC DNA]</scope>
    <source>
        <strain evidence="6 7">DHC34</strain>
    </source>
</reference>
<dbReference type="PROSITE" id="PS50995">
    <property type="entry name" value="HTH_MARR_2"/>
    <property type="match status" value="1"/>
</dbReference>
<dbReference type="Pfam" id="PF01047">
    <property type="entry name" value="MarR"/>
    <property type="match status" value="1"/>
</dbReference>
<feature type="domain" description="HTH marR-type" evidence="5">
    <location>
        <begin position="152"/>
        <end position="285"/>
    </location>
</feature>
<evidence type="ECO:0000256" key="1">
    <source>
        <dbReference type="ARBA" id="ARBA00023015"/>
    </source>
</evidence>
<dbReference type="GO" id="GO:0003700">
    <property type="term" value="F:DNA-binding transcription factor activity"/>
    <property type="evidence" value="ECO:0007669"/>
    <property type="project" value="InterPro"/>
</dbReference>
<evidence type="ECO:0000256" key="2">
    <source>
        <dbReference type="ARBA" id="ARBA00023125"/>
    </source>
</evidence>
<dbReference type="InterPro" id="IPR036390">
    <property type="entry name" value="WH_DNA-bd_sf"/>
</dbReference>
<dbReference type="InterPro" id="IPR023187">
    <property type="entry name" value="Tscrpt_reg_MarR-type_CS"/>
</dbReference>
<dbReference type="PRINTS" id="PR00598">
    <property type="entry name" value="HTHMARR"/>
</dbReference>
<organism evidence="6 7">
    <name type="scientific">Pararobbsia silviterrae</name>
    <dbReference type="NCBI Taxonomy" id="1792498"/>
    <lineage>
        <taxon>Bacteria</taxon>
        <taxon>Pseudomonadati</taxon>
        <taxon>Pseudomonadota</taxon>
        <taxon>Betaproteobacteria</taxon>
        <taxon>Burkholderiales</taxon>
        <taxon>Burkholderiaceae</taxon>
        <taxon>Pararobbsia</taxon>
    </lineage>
</organism>
<dbReference type="InterPro" id="IPR039422">
    <property type="entry name" value="MarR/SlyA-like"/>
</dbReference>
<feature type="region of interest" description="Disordered" evidence="4">
    <location>
        <begin position="48"/>
        <end position="93"/>
    </location>
</feature>
<dbReference type="PROSITE" id="PS01117">
    <property type="entry name" value="HTH_MARR_1"/>
    <property type="match status" value="1"/>
</dbReference>
<keyword evidence="1" id="KW-0805">Transcription regulation</keyword>
<dbReference type="SUPFAM" id="SSF46785">
    <property type="entry name" value="Winged helix' DNA-binding domain"/>
    <property type="match status" value="1"/>
</dbReference>
<dbReference type="Gene3D" id="1.10.10.10">
    <property type="entry name" value="Winged helix-like DNA-binding domain superfamily/Winged helix DNA-binding domain"/>
    <property type="match status" value="1"/>
</dbReference>
<evidence type="ECO:0000313" key="6">
    <source>
        <dbReference type="EMBL" id="RKP55665.1"/>
    </source>
</evidence>
<dbReference type="SMART" id="SM00347">
    <property type="entry name" value="HTH_MARR"/>
    <property type="match status" value="1"/>
</dbReference>
<feature type="compositionally biased region" description="Basic residues" evidence="4">
    <location>
        <begin position="13"/>
        <end position="23"/>
    </location>
</feature>
<dbReference type="GO" id="GO:0006950">
    <property type="term" value="P:response to stress"/>
    <property type="evidence" value="ECO:0007669"/>
    <property type="project" value="TreeGrafter"/>
</dbReference>